<dbReference type="SUPFAM" id="SSF56112">
    <property type="entry name" value="Protein kinase-like (PK-like)"/>
    <property type="match status" value="1"/>
</dbReference>
<evidence type="ECO:0000313" key="3">
    <source>
        <dbReference type="Proteomes" id="UP000442109"/>
    </source>
</evidence>
<evidence type="ECO:0000259" key="1">
    <source>
        <dbReference type="Pfam" id="PF01636"/>
    </source>
</evidence>
<reference evidence="2 3" key="1">
    <citation type="journal article" date="2019" name="PLoS ONE">
        <title>Pup mortality in New Zealand sea lions (Phocarctos hookeri) at Enderby Island, Auckland Islands, 2013-18.</title>
        <authorList>
            <person name="Michael S.A."/>
            <person name="Hayman D.T.S."/>
            <person name="Gray R."/>
            <person name="Zhang J."/>
            <person name="Rogers L."/>
            <person name="Roe W.D."/>
        </authorList>
    </citation>
    <scope>NUCLEOTIDE SEQUENCE [LARGE SCALE GENOMIC DNA]</scope>
    <source>
        <strain evidence="2 3">SM868</strain>
    </source>
</reference>
<name>A0A844M3W1_9GAMM</name>
<keyword evidence="2" id="KW-0808">Transferase</keyword>
<dbReference type="EMBL" id="WFKQ01000015">
    <property type="protein sequence ID" value="MUG33385.1"/>
    <property type="molecule type" value="Genomic_DNA"/>
</dbReference>
<sequence length="348" mass="39064">MIKKPIEITAQAIAYFIKQKTGATLVTIDYLKRLSGGAIQQNWAFDALIEGGYMPGKLAGVLRADAPSGVSISHGRDDEFALFKLMYDSGVCVPEPLWQGDESLFNVAFFIMRRVEGIAAAHRLAKDYKLGGDRHKLAQTLGGELAKIHSIRPPQPLLPFLKVPSKPAALVLIERARAFLDQHPTPYPALEWVLCWLEDTMPAQTQLSLCHRDYRTGNYMVDEQGLTGILDWEFADWSDPLEDVGWFCAKCWRFGNDAAEAGGIGSREDFYQGYERISGQPIPKDLVHYWEVMAHLNWSIIAIQQAERHNSGEELSLELALTGHIIPKLEAEMLKMTQHIKPNTKKGY</sequence>
<dbReference type="GO" id="GO:0016740">
    <property type="term" value="F:transferase activity"/>
    <property type="evidence" value="ECO:0007669"/>
    <property type="project" value="UniProtKB-KW"/>
</dbReference>
<dbReference type="InterPro" id="IPR051678">
    <property type="entry name" value="AGP_Transferase"/>
</dbReference>
<dbReference type="PANTHER" id="PTHR21310">
    <property type="entry name" value="AMINOGLYCOSIDE PHOSPHOTRANSFERASE-RELATED-RELATED"/>
    <property type="match status" value="1"/>
</dbReference>
<dbReference type="OrthoDB" id="179763at2"/>
<organism evidence="2 3">
    <name type="scientific">Psychrobacter sanguinis</name>
    <dbReference type="NCBI Taxonomy" id="861445"/>
    <lineage>
        <taxon>Bacteria</taxon>
        <taxon>Pseudomonadati</taxon>
        <taxon>Pseudomonadota</taxon>
        <taxon>Gammaproteobacteria</taxon>
        <taxon>Moraxellales</taxon>
        <taxon>Moraxellaceae</taxon>
        <taxon>Psychrobacter</taxon>
    </lineage>
</organism>
<dbReference type="PANTHER" id="PTHR21310:SF57">
    <property type="entry name" value="BLR2944 PROTEIN"/>
    <property type="match status" value="1"/>
</dbReference>
<feature type="domain" description="Aminoglycoside phosphotransferase" evidence="1">
    <location>
        <begin position="77"/>
        <end position="277"/>
    </location>
</feature>
<dbReference type="Proteomes" id="UP000442109">
    <property type="component" value="Unassembled WGS sequence"/>
</dbReference>
<comment type="caution">
    <text evidence="2">The sequence shown here is derived from an EMBL/GenBank/DDBJ whole genome shotgun (WGS) entry which is preliminary data.</text>
</comment>
<evidence type="ECO:0000313" key="2">
    <source>
        <dbReference type="EMBL" id="MUG33385.1"/>
    </source>
</evidence>
<keyword evidence="3" id="KW-1185">Reference proteome</keyword>
<dbReference type="InterPro" id="IPR041726">
    <property type="entry name" value="ACAD10_11_N"/>
</dbReference>
<dbReference type="Gene3D" id="3.90.1200.10">
    <property type="match status" value="1"/>
</dbReference>
<dbReference type="Pfam" id="PF01636">
    <property type="entry name" value="APH"/>
    <property type="match status" value="1"/>
</dbReference>
<accession>A0A844M3W1</accession>
<proteinExistence type="predicted"/>
<gene>
    <name evidence="2" type="ORF">GB996_11395</name>
</gene>
<protein>
    <submittedName>
        <fullName evidence="2">Phosphotransferase</fullName>
    </submittedName>
</protein>
<dbReference type="CDD" id="cd05154">
    <property type="entry name" value="ACAD10_11_N-like"/>
    <property type="match status" value="1"/>
</dbReference>
<dbReference type="Gene3D" id="3.30.200.20">
    <property type="entry name" value="Phosphorylase Kinase, domain 1"/>
    <property type="match status" value="1"/>
</dbReference>
<dbReference type="AlphaFoldDB" id="A0A844M3W1"/>
<dbReference type="InterPro" id="IPR011009">
    <property type="entry name" value="Kinase-like_dom_sf"/>
</dbReference>
<dbReference type="InterPro" id="IPR002575">
    <property type="entry name" value="Aminoglycoside_PTrfase"/>
</dbReference>
<dbReference type="RefSeq" id="WP_155587738.1">
    <property type="nucleotide sequence ID" value="NZ_WFKQ01000015.1"/>
</dbReference>